<evidence type="ECO:0000313" key="3">
    <source>
        <dbReference type="EMBL" id="MBP2623197.1"/>
    </source>
</evidence>
<keyword evidence="1" id="KW-1133">Transmembrane helix</keyword>
<keyword evidence="1" id="KW-0812">Transmembrane</keyword>
<evidence type="ECO:0000313" key="4">
    <source>
        <dbReference type="Proteomes" id="UP001519296"/>
    </source>
</evidence>
<feature type="transmembrane region" description="Helical" evidence="1">
    <location>
        <begin position="6"/>
        <end position="21"/>
    </location>
</feature>
<protein>
    <recommendedName>
        <fullName evidence="2">DUF218 domain-containing protein</fullName>
    </recommendedName>
</protein>
<dbReference type="InterPro" id="IPR014729">
    <property type="entry name" value="Rossmann-like_a/b/a_fold"/>
</dbReference>
<gene>
    <name evidence="3" type="ORF">C4K46_04505</name>
</gene>
<feature type="transmembrane region" description="Helical" evidence="1">
    <location>
        <begin position="316"/>
        <end position="333"/>
    </location>
</feature>
<evidence type="ECO:0000256" key="1">
    <source>
        <dbReference type="SAM" id="Phobius"/>
    </source>
</evidence>
<dbReference type="Pfam" id="PF02698">
    <property type="entry name" value="DUF218"/>
    <property type="match status" value="1"/>
</dbReference>
<dbReference type="Proteomes" id="UP001519296">
    <property type="component" value="Unassembled WGS sequence"/>
</dbReference>
<feature type="transmembrane region" description="Helical" evidence="1">
    <location>
        <begin position="95"/>
        <end position="117"/>
    </location>
</feature>
<keyword evidence="4" id="KW-1185">Reference proteome</keyword>
<dbReference type="PANTHER" id="PTHR30336">
    <property type="entry name" value="INNER MEMBRANE PROTEIN, PROBABLE PERMEASE"/>
    <property type="match status" value="1"/>
</dbReference>
<sequence length="337" mass="38268">MILHLFWIIPLCLFFISFLYEPRRMLNAYLLIYSLGMLAIALVGFSIVNIEQALNQQVALFFLLLVAILIPISVILSMIYLIFNGRQMISLEGHRLANLLSLFYGLAIALTLGLHLLPQRLGFPLNSLLFFFDFLLLYGSFLYLSHIFYSAFYNAWPIRKEPDYIIVLGSGLLGDKVPPLLAQRLDKGQLLYQKFGQRPQIIVSGGQGPDEKVAEASAMAAYLLEKGVPSEDILLEKQSKTTQENLIFSKTLMKKDSQVLVVTNSFHALRAGIYMKRLGLKGRSVGSKTALYYLPSALIRENMGLFVMYWKWHASLLILFLLPQLILSIKKIIHLFN</sequence>
<organism evidence="3 4">
    <name type="scientific">Streptococcus oricebi</name>
    <dbReference type="NCBI Taxonomy" id="1547447"/>
    <lineage>
        <taxon>Bacteria</taxon>
        <taxon>Bacillati</taxon>
        <taxon>Bacillota</taxon>
        <taxon>Bacilli</taxon>
        <taxon>Lactobacillales</taxon>
        <taxon>Streptococcaceae</taxon>
        <taxon>Streptococcus</taxon>
    </lineage>
</organism>
<dbReference type="InterPro" id="IPR003848">
    <property type="entry name" value="DUF218"/>
</dbReference>
<accession>A0ABS5B311</accession>
<comment type="caution">
    <text evidence="3">The sequence shown here is derived from an EMBL/GenBank/DDBJ whole genome shotgun (WGS) entry which is preliminary data.</text>
</comment>
<name>A0ABS5B311_9STRE</name>
<dbReference type="CDD" id="cd06259">
    <property type="entry name" value="YdcF-like"/>
    <property type="match status" value="1"/>
</dbReference>
<dbReference type="PANTHER" id="PTHR30336:SF18">
    <property type="entry name" value="MEMBRANE PROTEIN"/>
    <property type="match status" value="1"/>
</dbReference>
<evidence type="ECO:0000259" key="2">
    <source>
        <dbReference type="Pfam" id="PF02698"/>
    </source>
</evidence>
<feature type="domain" description="DUF218" evidence="2">
    <location>
        <begin position="163"/>
        <end position="301"/>
    </location>
</feature>
<feature type="transmembrane region" description="Helical" evidence="1">
    <location>
        <begin position="28"/>
        <end position="48"/>
    </location>
</feature>
<feature type="transmembrane region" description="Helical" evidence="1">
    <location>
        <begin position="129"/>
        <end position="152"/>
    </location>
</feature>
<dbReference type="Gene3D" id="3.40.50.620">
    <property type="entry name" value="HUPs"/>
    <property type="match status" value="1"/>
</dbReference>
<proteinExistence type="predicted"/>
<dbReference type="EMBL" id="PRDG01000002">
    <property type="protein sequence ID" value="MBP2623197.1"/>
    <property type="molecule type" value="Genomic_DNA"/>
</dbReference>
<dbReference type="RefSeq" id="WP_209627677.1">
    <property type="nucleotide sequence ID" value="NZ_PRDG01000002.1"/>
</dbReference>
<keyword evidence="1" id="KW-0472">Membrane</keyword>
<dbReference type="InterPro" id="IPR051599">
    <property type="entry name" value="Cell_Envelope_Assoc"/>
</dbReference>
<reference evidence="3 4" key="1">
    <citation type="submission" date="2018-02" db="EMBL/GenBank/DDBJ databases">
        <title>Draft genome sequence of Streptococcus oricebi CCUG 70868T type strain.</title>
        <authorList>
            <person name="Mendez V."/>
            <person name="Salva-Serra F."/>
            <person name="Jaen-Luchoro D."/>
            <person name="Gonzales-Siles L."/>
            <person name="Karlsson R."/>
            <person name="Engstrom-Jakobsson H."/>
            <person name="Busquets A."/>
            <person name="Gomila M."/>
            <person name="Pineiro-Iglesias B."/>
            <person name="Bennasar-Figueras A."/>
            <person name="Seeger M."/>
            <person name="Moore E."/>
        </authorList>
    </citation>
    <scope>NUCLEOTIDE SEQUENCE [LARGE SCALE GENOMIC DNA]</scope>
    <source>
        <strain evidence="3 4">CCUG 70868</strain>
    </source>
</reference>
<feature type="transmembrane region" description="Helical" evidence="1">
    <location>
        <begin position="60"/>
        <end position="83"/>
    </location>
</feature>